<gene>
    <name evidence="1" type="ORF">EZS28_046826</name>
</gene>
<dbReference type="Proteomes" id="UP000324800">
    <property type="component" value="Unassembled WGS sequence"/>
</dbReference>
<feature type="non-terminal residue" evidence="1">
    <location>
        <position position="1"/>
    </location>
</feature>
<name>A0A5J4TGK2_9EUKA</name>
<reference evidence="1 2" key="1">
    <citation type="submission" date="2019-03" db="EMBL/GenBank/DDBJ databases">
        <title>Single cell metagenomics reveals metabolic interactions within the superorganism composed of flagellate Streblomastix strix and complex community of Bacteroidetes bacteria on its surface.</title>
        <authorList>
            <person name="Treitli S.C."/>
            <person name="Kolisko M."/>
            <person name="Husnik F."/>
            <person name="Keeling P."/>
            <person name="Hampl V."/>
        </authorList>
    </citation>
    <scope>NUCLEOTIDE SEQUENCE [LARGE SCALE GENOMIC DNA]</scope>
    <source>
        <strain evidence="1">ST1C</strain>
    </source>
</reference>
<protein>
    <submittedName>
        <fullName evidence="1">Uncharacterized protein</fullName>
    </submittedName>
</protein>
<organism evidence="1 2">
    <name type="scientific">Streblomastix strix</name>
    <dbReference type="NCBI Taxonomy" id="222440"/>
    <lineage>
        <taxon>Eukaryota</taxon>
        <taxon>Metamonada</taxon>
        <taxon>Preaxostyla</taxon>
        <taxon>Oxymonadida</taxon>
        <taxon>Streblomastigidae</taxon>
        <taxon>Streblomastix</taxon>
    </lineage>
</organism>
<evidence type="ECO:0000313" key="2">
    <source>
        <dbReference type="Proteomes" id="UP000324800"/>
    </source>
</evidence>
<evidence type="ECO:0000313" key="1">
    <source>
        <dbReference type="EMBL" id="KAA6357646.1"/>
    </source>
</evidence>
<dbReference type="AlphaFoldDB" id="A0A5J4TGK2"/>
<accession>A0A5J4TGK2</accession>
<dbReference type="EMBL" id="SNRW01031082">
    <property type="protein sequence ID" value="KAA6357646.1"/>
    <property type="molecule type" value="Genomic_DNA"/>
</dbReference>
<proteinExistence type="predicted"/>
<sequence>VVGNSSKEEAIKIVTERTTDFVTETQGHCIPRIVKIDGVQKDRVFKDFENGKIIDEEHIIQFPKQQQKLGVLYSTPSLSLQAREVDFQTKFVHVLQEAPKSVVPQSNV</sequence>
<comment type="caution">
    <text evidence="1">The sequence shown here is derived from an EMBL/GenBank/DDBJ whole genome shotgun (WGS) entry which is preliminary data.</text>
</comment>